<protein>
    <submittedName>
        <fullName evidence="2">Uncharacterized protein</fullName>
    </submittedName>
</protein>
<proteinExistence type="predicted"/>
<dbReference type="HOGENOM" id="CLU_3208566_0_0_1"/>
<dbReference type="Gramene" id="KQL01354">
    <property type="protein sequence ID" value="KQL01354"/>
    <property type="gene ID" value="SETIT_014862mg"/>
</dbReference>
<evidence type="ECO:0000313" key="2">
    <source>
        <dbReference type="EnsemblPlants" id="KQL01354"/>
    </source>
</evidence>
<dbReference type="Proteomes" id="UP000004995">
    <property type="component" value="Unassembled WGS sequence"/>
</dbReference>
<keyword evidence="1" id="KW-0472">Membrane</keyword>
<dbReference type="AlphaFoldDB" id="K3YKU3"/>
<accession>K3YKU3</accession>
<keyword evidence="1" id="KW-1133">Transmembrane helix</keyword>
<keyword evidence="1" id="KW-0812">Transmembrane</keyword>
<name>K3YKU3_SETIT</name>
<organism evidence="2 3">
    <name type="scientific">Setaria italica</name>
    <name type="common">Foxtail millet</name>
    <name type="synonym">Panicum italicum</name>
    <dbReference type="NCBI Taxonomy" id="4555"/>
    <lineage>
        <taxon>Eukaryota</taxon>
        <taxon>Viridiplantae</taxon>
        <taxon>Streptophyta</taxon>
        <taxon>Embryophyta</taxon>
        <taxon>Tracheophyta</taxon>
        <taxon>Spermatophyta</taxon>
        <taxon>Magnoliopsida</taxon>
        <taxon>Liliopsida</taxon>
        <taxon>Poales</taxon>
        <taxon>Poaceae</taxon>
        <taxon>PACMAD clade</taxon>
        <taxon>Panicoideae</taxon>
        <taxon>Panicodae</taxon>
        <taxon>Paniceae</taxon>
        <taxon>Cenchrinae</taxon>
        <taxon>Setaria</taxon>
    </lineage>
</organism>
<feature type="transmembrane region" description="Helical" evidence="1">
    <location>
        <begin position="12"/>
        <end position="32"/>
    </location>
</feature>
<keyword evidence="3" id="KW-1185">Reference proteome</keyword>
<sequence>MYLHWQIVKLLLIRIVPVSMDVYVTVTVFLGVQSAKEHRKGSMLP</sequence>
<dbReference type="EnsemblPlants" id="KQL01354">
    <property type="protein sequence ID" value="KQL01354"/>
    <property type="gene ID" value="SETIT_014862mg"/>
</dbReference>
<dbReference type="EMBL" id="AGNK02003705">
    <property type="status" value="NOT_ANNOTATED_CDS"/>
    <property type="molecule type" value="Genomic_DNA"/>
</dbReference>
<dbReference type="InParanoid" id="K3YKU3"/>
<evidence type="ECO:0000313" key="3">
    <source>
        <dbReference type="Proteomes" id="UP000004995"/>
    </source>
</evidence>
<evidence type="ECO:0000256" key="1">
    <source>
        <dbReference type="SAM" id="Phobius"/>
    </source>
</evidence>
<reference evidence="2" key="2">
    <citation type="submission" date="2018-08" db="UniProtKB">
        <authorList>
            <consortium name="EnsemblPlants"/>
        </authorList>
    </citation>
    <scope>IDENTIFICATION</scope>
    <source>
        <strain evidence="2">Yugu1</strain>
    </source>
</reference>
<reference evidence="3" key="1">
    <citation type="journal article" date="2012" name="Nat. Biotechnol.">
        <title>Reference genome sequence of the model plant Setaria.</title>
        <authorList>
            <person name="Bennetzen J.L."/>
            <person name="Schmutz J."/>
            <person name="Wang H."/>
            <person name="Percifield R."/>
            <person name="Hawkins J."/>
            <person name="Pontaroli A.C."/>
            <person name="Estep M."/>
            <person name="Feng L."/>
            <person name="Vaughn J.N."/>
            <person name="Grimwood J."/>
            <person name="Jenkins J."/>
            <person name="Barry K."/>
            <person name="Lindquist E."/>
            <person name="Hellsten U."/>
            <person name="Deshpande S."/>
            <person name="Wang X."/>
            <person name="Wu X."/>
            <person name="Mitros T."/>
            <person name="Triplett J."/>
            <person name="Yang X."/>
            <person name="Ye C.Y."/>
            <person name="Mauro-Herrera M."/>
            <person name="Wang L."/>
            <person name="Li P."/>
            <person name="Sharma M."/>
            <person name="Sharma R."/>
            <person name="Ronald P.C."/>
            <person name="Panaud O."/>
            <person name="Kellogg E.A."/>
            <person name="Brutnell T.P."/>
            <person name="Doust A.N."/>
            <person name="Tuskan G.A."/>
            <person name="Rokhsar D."/>
            <person name="Devos K.M."/>
        </authorList>
    </citation>
    <scope>NUCLEOTIDE SEQUENCE [LARGE SCALE GENOMIC DNA]</scope>
    <source>
        <strain evidence="3">cv. Yugu1</strain>
    </source>
</reference>